<protein>
    <recommendedName>
        <fullName evidence="3">amidase</fullName>
        <ecNumber evidence="3">3.5.1.4</ecNumber>
    </recommendedName>
</protein>
<dbReference type="STRING" id="569365.A0A0D2CF13"/>
<feature type="active site" description="Charge relay system" evidence="5">
    <location>
        <position position="213"/>
    </location>
</feature>
<dbReference type="InterPro" id="IPR020556">
    <property type="entry name" value="Amidase_CS"/>
</dbReference>
<dbReference type="GO" id="GO:0004040">
    <property type="term" value="F:amidase activity"/>
    <property type="evidence" value="ECO:0007669"/>
    <property type="project" value="UniProtKB-EC"/>
</dbReference>
<sequence length="534" mass="58955">MGEDWKTLVAKKRAEGAKAIPEEWRLAPSILESVNADSDMSVLDVPAKCGLLTPKELEITENYDAVDLIAKMAAKELSAVEVTQAFCKRAAVAHQVTNCLTEIFFDKALERAKYLDEYLEREGKPIGPLHGMPISLKDSFNLKGTYSTIGYVSFINRPVADFNSPLVDILLENGAVLYVKTNLPQTLMTADSENNVFGRVLNPHKLKLTAGGSSGGEGALVGMRGSILGVGTDIGGSIRIPAFCCGTYGFKPSVDRIPFGGQTNPVLDGWTGIMPAAGPLATSTRDLRLFLESVINSKPWNFDYTALAMPWHPVEEKKALTIGVILECPTWLVQPPILRALKTATEKLKQAGHNIVMLEKFPSFKEATELSWRFFDIDNECTGFKHIEASGEPWVTSVKDMYTPPPEGRRDKSLGDLFDMNEQRLKFRSDWLKLFVENKLDVIVAPGSHKTAVPHDTFRMPPYTVMWNLLAYPACIIPYLKADKNLDLPDPRIPDYMPEAVDKAPCHIQVVARSEQDEELMAAVELISKALGAS</sequence>
<evidence type="ECO:0000256" key="5">
    <source>
        <dbReference type="PIRSR" id="PIRSR001221-1"/>
    </source>
</evidence>
<dbReference type="GeneID" id="27351664"/>
<name>A0A0D2CF13_9EURO</name>
<evidence type="ECO:0000256" key="3">
    <source>
        <dbReference type="ARBA" id="ARBA00012922"/>
    </source>
</evidence>
<reference evidence="8 9" key="1">
    <citation type="submission" date="2015-01" db="EMBL/GenBank/DDBJ databases">
        <title>The Genome Sequence of Cladophialophora immunda CBS83496.</title>
        <authorList>
            <consortium name="The Broad Institute Genomics Platform"/>
            <person name="Cuomo C."/>
            <person name="de Hoog S."/>
            <person name="Gorbushina A."/>
            <person name="Stielow B."/>
            <person name="Teixiera M."/>
            <person name="Abouelleil A."/>
            <person name="Chapman S.B."/>
            <person name="Priest M."/>
            <person name="Young S.K."/>
            <person name="Wortman J."/>
            <person name="Nusbaum C."/>
            <person name="Birren B."/>
        </authorList>
    </citation>
    <scope>NUCLEOTIDE SEQUENCE [LARGE SCALE GENOMIC DNA]</scope>
    <source>
        <strain evidence="8 9">CBS 83496</strain>
    </source>
</reference>
<dbReference type="InterPro" id="IPR023631">
    <property type="entry name" value="Amidase_dom"/>
</dbReference>
<dbReference type="PIRSF" id="PIRSF001221">
    <property type="entry name" value="Amidase_fungi"/>
    <property type="match status" value="1"/>
</dbReference>
<dbReference type="Gene3D" id="3.90.1300.10">
    <property type="entry name" value="Amidase signature (AS) domain"/>
    <property type="match status" value="1"/>
</dbReference>
<feature type="binding site" evidence="6">
    <location>
        <position position="213"/>
    </location>
    <ligand>
        <name>substrate</name>
    </ligand>
</feature>
<dbReference type="EC" id="3.5.1.4" evidence="3"/>
<dbReference type="RefSeq" id="XP_016242365.1">
    <property type="nucleotide sequence ID" value="XM_016399997.1"/>
</dbReference>
<accession>A0A0D2CF13</accession>
<dbReference type="VEuPathDB" id="FungiDB:PV07_12470"/>
<gene>
    <name evidence="8" type="ORF">PV07_12470</name>
</gene>
<evidence type="ECO:0000313" key="8">
    <source>
        <dbReference type="EMBL" id="KIW22149.1"/>
    </source>
</evidence>
<evidence type="ECO:0000256" key="2">
    <source>
        <dbReference type="ARBA" id="ARBA00009199"/>
    </source>
</evidence>
<feature type="binding site" evidence="6">
    <location>
        <position position="187"/>
    </location>
    <ligand>
        <name>substrate</name>
    </ligand>
</feature>
<feature type="binding site" evidence="6">
    <location>
        <begin position="234"/>
        <end position="237"/>
    </location>
    <ligand>
        <name>substrate</name>
    </ligand>
</feature>
<dbReference type="PROSITE" id="PS00571">
    <property type="entry name" value="AMIDASES"/>
    <property type="match status" value="1"/>
</dbReference>
<dbReference type="InterPro" id="IPR036928">
    <property type="entry name" value="AS_sf"/>
</dbReference>
<dbReference type="AlphaFoldDB" id="A0A0D2CF13"/>
<dbReference type="HOGENOM" id="CLU_009600_9_2_1"/>
<evidence type="ECO:0000256" key="4">
    <source>
        <dbReference type="ARBA" id="ARBA00022801"/>
    </source>
</evidence>
<comment type="similarity">
    <text evidence="2">Belongs to the amidase family.</text>
</comment>
<feature type="active site" description="Acyl-ester intermediate" evidence="5">
    <location>
        <position position="237"/>
    </location>
</feature>
<evidence type="ECO:0000256" key="6">
    <source>
        <dbReference type="PIRSR" id="PIRSR001221-2"/>
    </source>
</evidence>
<dbReference type="PANTHER" id="PTHR46072">
    <property type="entry name" value="AMIDASE-RELATED-RELATED"/>
    <property type="match status" value="1"/>
</dbReference>
<comment type="catalytic activity">
    <reaction evidence="1">
        <text>a monocarboxylic acid amide + H2O = a monocarboxylate + NH4(+)</text>
        <dbReference type="Rhea" id="RHEA:12020"/>
        <dbReference type="ChEBI" id="CHEBI:15377"/>
        <dbReference type="ChEBI" id="CHEBI:28938"/>
        <dbReference type="ChEBI" id="CHEBI:35757"/>
        <dbReference type="ChEBI" id="CHEBI:83628"/>
        <dbReference type="EC" id="3.5.1.4"/>
    </reaction>
</comment>
<dbReference type="Proteomes" id="UP000054466">
    <property type="component" value="Unassembled WGS sequence"/>
</dbReference>
<organism evidence="8 9">
    <name type="scientific">Cladophialophora immunda</name>
    <dbReference type="NCBI Taxonomy" id="569365"/>
    <lineage>
        <taxon>Eukaryota</taxon>
        <taxon>Fungi</taxon>
        <taxon>Dikarya</taxon>
        <taxon>Ascomycota</taxon>
        <taxon>Pezizomycotina</taxon>
        <taxon>Eurotiomycetes</taxon>
        <taxon>Chaetothyriomycetidae</taxon>
        <taxon>Chaetothyriales</taxon>
        <taxon>Herpotrichiellaceae</taxon>
        <taxon>Cladophialophora</taxon>
    </lineage>
</organism>
<evidence type="ECO:0000259" key="7">
    <source>
        <dbReference type="Pfam" id="PF01425"/>
    </source>
</evidence>
<dbReference type="SUPFAM" id="SSF75304">
    <property type="entry name" value="Amidase signature (AS) enzymes"/>
    <property type="match status" value="1"/>
</dbReference>
<keyword evidence="9" id="KW-1185">Reference proteome</keyword>
<dbReference type="PANTHER" id="PTHR46072:SF5">
    <property type="entry name" value="GENERAL AMIDASE-C"/>
    <property type="match status" value="1"/>
</dbReference>
<dbReference type="EMBL" id="KN847048">
    <property type="protein sequence ID" value="KIW22149.1"/>
    <property type="molecule type" value="Genomic_DNA"/>
</dbReference>
<evidence type="ECO:0000313" key="9">
    <source>
        <dbReference type="Proteomes" id="UP000054466"/>
    </source>
</evidence>
<dbReference type="Pfam" id="PF01425">
    <property type="entry name" value="Amidase"/>
    <property type="match status" value="1"/>
</dbReference>
<keyword evidence="4" id="KW-0378">Hydrolase</keyword>
<proteinExistence type="inferred from homology"/>
<feature type="domain" description="Amidase" evidence="7">
    <location>
        <begin position="81"/>
        <end position="520"/>
    </location>
</feature>
<dbReference type="OrthoDB" id="6428749at2759"/>
<evidence type="ECO:0000256" key="1">
    <source>
        <dbReference type="ARBA" id="ARBA00001311"/>
    </source>
</evidence>
<feature type="active site" description="Charge relay system" evidence="5">
    <location>
        <position position="137"/>
    </location>
</feature>